<dbReference type="AlphaFoldDB" id="A0A0M4N684"/>
<dbReference type="EMBL" id="CP012603">
    <property type="protein sequence ID" value="ALE39757.1"/>
    <property type="molecule type" value="Genomic_DNA"/>
</dbReference>
<protein>
    <submittedName>
        <fullName evidence="2">Uncharacterized protein</fullName>
    </submittedName>
</protein>
<accession>A0A0M4N684</accession>
<evidence type="ECO:0000256" key="1">
    <source>
        <dbReference type="SAM" id="Phobius"/>
    </source>
</evidence>
<feature type="transmembrane region" description="Helical" evidence="1">
    <location>
        <begin position="32"/>
        <end position="49"/>
    </location>
</feature>
<dbReference type="Proteomes" id="UP000056502">
    <property type="component" value="Chromosome I"/>
</dbReference>
<sequence>MEDKFLNKVKTSFNLNVLFKFLFVFKRRSQKSLSLVLNLIIFHSILFNLT</sequence>
<keyword evidence="1" id="KW-0812">Transmembrane</keyword>
<dbReference type="PATRIC" id="fig|1279460.3.peg.2602"/>
<evidence type="ECO:0000313" key="2">
    <source>
        <dbReference type="EMBL" id="ALE39757.1"/>
    </source>
</evidence>
<evidence type="ECO:0000313" key="3">
    <source>
        <dbReference type="Proteomes" id="UP000056502"/>
    </source>
</evidence>
<proteinExistence type="predicted"/>
<keyword evidence="1" id="KW-0472">Membrane</keyword>
<gene>
    <name evidence="2" type="ORF">G436_2583</name>
</gene>
<reference evidence="2 3" key="1">
    <citation type="journal article" date="2015" name="Genome Announc.">
        <title>Whole-Genome Sequence of Leptospira interrogans Serovar Hardjo Subtype Hardjoprajitno Strain Norma, Isolated from Cattle in a Leptospirosis Outbreak in Brazil.</title>
        <authorList>
            <person name="Cosate M.R."/>
            <person name="Soares S.C."/>
            <person name="Mendes T.A."/>
            <person name="Raittz R.T."/>
            <person name="Moreira E.C."/>
            <person name="Leite R."/>
            <person name="Fernandes G.R."/>
            <person name="Haddad J.P."/>
            <person name="Ortega J.M."/>
        </authorList>
    </citation>
    <scope>NUCLEOTIDE SEQUENCE [LARGE SCALE GENOMIC DNA]</scope>
    <source>
        <strain evidence="2 3">Norma</strain>
    </source>
</reference>
<keyword evidence="1" id="KW-1133">Transmembrane helix</keyword>
<organism evidence="2">
    <name type="scientific">Leptospira interrogans serovar Hardjo str. Norma</name>
    <dbReference type="NCBI Taxonomy" id="1279460"/>
    <lineage>
        <taxon>Bacteria</taxon>
        <taxon>Pseudomonadati</taxon>
        <taxon>Spirochaetota</taxon>
        <taxon>Spirochaetia</taxon>
        <taxon>Leptospirales</taxon>
        <taxon>Leptospiraceae</taxon>
        <taxon>Leptospira</taxon>
    </lineage>
</organism>
<name>A0A0M4N684_LEPIR</name>